<dbReference type="Proteomes" id="UP001595833">
    <property type="component" value="Unassembled WGS sequence"/>
</dbReference>
<feature type="region of interest" description="Disordered" evidence="1">
    <location>
        <begin position="39"/>
        <end position="65"/>
    </location>
</feature>
<gene>
    <name evidence="3" type="ORF">ACFPFM_15765</name>
</gene>
<organism evidence="3 4">
    <name type="scientific">Saccharothrix xinjiangensis</name>
    <dbReference type="NCBI Taxonomy" id="204798"/>
    <lineage>
        <taxon>Bacteria</taxon>
        <taxon>Bacillati</taxon>
        <taxon>Actinomycetota</taxon>
        <taxon>Actinomycetes</taxon>
        <taxon>Pseudonocardiales</taxon>
        <taxon>Pseudonocardiaceae</taxon>
        <taxon>Saccharothrix</taxon>
    </lineage>
</organism>
<proteinExistence type="predicted"/>
<evidence type="ECO:0000313" key="4">
    <source>
        <dbReference type="Proteomes" id="UP001595833"/>
    </source>
</evidence>
<name>A0ABV9XZ02_9PSEU</name>
<evidence type="ECO:0000313" key="3">
    <source>
        <dbReference type="EMBL" id="MFC5055213.1"/>
    </source>
</evidence>
<sequence length="213" mass="23168">MSEFPRLPARSAVVALAAVAACALLAAGGLTAVVLADDRPAPSPVATDRPSPTARPATSREPGPPTCLLGTWRTVDEQITVKFYTDQPELPLHGGGRVYELRPDGTGTERMTDVVFAADFRGNRIRMVGNGTSEFTWSATDRAITYRHRTTTDATWAFHDQRGHLSTHPLPADHPLDETEQYTCTGAELRETNESLGFRSAWVRTTTWGVYGG</sequence>
<reference evidence="4" key="1">
    <citation type="journal article" date="2019" name="Int. J. Syst. Evol. Microbiol.">
        <title>The Global Catalogue of Microorganisms (GCM) 10K type strain sequencing project: providing services to taxonomists for standard genome sequencing and annotation.</title>
        <authorList>
            <consortium name="The Broad Institute Genomics Platform"/>
            <consortium name="The Broad Institute Genome Sequencing Center for Infectious Disease"/>
            <person name="Wu L."/>
            <person name="Ma J."/>
        </authorList>
    </citation>
    <scope>NUCLEOTIDE SEQUENCE [LARGE SCALE GENOMIC DNA]</scope>
    <source>
        <strain evidence="4">KCTC 12848</strain>
    </source>
</reference>
<protein>
    <recommendedName>
        <fullName evidence="5">Lipocalin-like protein</fullName>
    </recommendedName>
</protein>
<feature type="chain" id="PRO_5045967256" description="Lipocalin-like protein" evidence="2">
    <location>
        <begin position="27"/>
        <end position="213"/>
    </location>
</feature>
<accession>A0ABV9XZ02</accession>
<dbReference type="RefSeq" id="WP_344043124.1">
    <property type="nucleotide sequence ID" value="NZ_BAAAKE010000041.1"/>
</dbReference>
<evidence type="ECO:0000256" key="1">
    <source>
        <dbReference type="SAM" id="MobiDB-lite"/>
    </source>
</evidence>
<keyword evidence="4" id="KW-1185">Reference proteome</keyword>
<evidence type="ECO:0000256" key="2">
    <source>
        <dbReference type="SAM" id="SignalP"/>
    </source>
</evidence>
<keyword evidence="2" id="KW-0732">Signal</keyword>
<dbReference type="PROSITE" id="PS51257">
    <property type="entry name" value="PROKAR_LIPOPROTEIN"/>
    <property type="match status" value="1"/>
</dbReference>
<evidence type="ECO:0008006" key="5">
    <source>
        <dbReference type="Google" id="ProtNLM"/>
    </source>
</evidence>
<comment type="caution">
    <text evidence="3">The sequence shown here is derived from an EMBL/GenBank/DDBJ whole genome shotgun (WGS) entry which is preliminary data.</text>
</comment>
<dbReference type="EMBL" id="JBHSJB010000012">
    <property type="protein sequence ID" value="MFC5055213.1"/>
    <property type="molecule type" value="Genomic_DNA"/>
</dbReference>
<feature type="signal peptide" evidence="2">
    <location>
        <begin position="1"/>
        <end position="26"/>
    </location>
</feature>